<dbReference type="InterPro" id="IPR038169">
    <property type="entry name" value="DC-UbP/UBTD2_N_sf"/>
</dbReference>
<name>A0A1R2BHC4_9CILI</name>
<dbReference type="Pfam" id="PF11976">
    <property type="entry name" value="Rad60-SLD"/>
    <property type="match status" value="1"/>
</dbReference>
<dbReference type="Pfam" id="PF16455">
    <property type="entry name" value="UBD"/>
    <property type="match status" value="1"/>
</dbReference>
<feature type="domain" description="Ubiquitin-like" evidence="1">
    <location>
        <begin position="143"/>
        <end position="217"/>
    </location>
</feature>
<dbReference type="PROSITE" id="PS50053">
    <property type="entry name" value="UBIQUITIN_2"/>
    <property type="match status" value="1"/>
</dbReference>
<dbReference type="SMART" id="SM00213">
    <property type="entry name" value="UBQ"/>
    <property type="match status" value="1"/>
</dbReference>
<dbReference type="EMBL" id="MPUH01000648">
    <property type="protein sequence ID" value="OMJ76141.1"/>
    <property type="molecule type" value="Genomic_DNA"/>
</dbReference>
<dbReference type="InterPro" id="IPR022617">
    <property type="entry name" value="Rad60/SUMO-like_dom"/>
</dbReference>
<protein>
    <recommendedName>
        <fullName evidence="1">Ubiquitin-like domain-containing protein</fullName>
    </recommendedName>
</protein>
<dbReference type="InterPro" id="IPR039869">
    <property type="entry name" value="UBTD1/2"/>
</dbReference>
<dbReference type="InterPro" id="IPR029071">
    <property type="entry name" value="Ubiquitin-like_domsf"/>
</dbReference>
<dbReference type="AlphaFoldDB" id="A0A1R2BHC4"/>
<dbReference type="OrthoDB" id="285201at2759"/>
<keyword evidence="3" id="KW-1185">Reference proteome</keyword>
<dbReference type="CDD" id="cd01763">
    <property type="entry name" value="Ubl_SUMO_like"/>
    <property type="match status" value="1"/>
</dbReference>
<evidence type="ECO:0000313" key="3">
    <source>
        <dbReference type="Proteomes" id="UP000187209"/>
    </source>
</evidence>
<evidence type="ECO:0000259" key="1">
    <source>
        <dbReference type="PROSITE" id="PS50053"/>
    </source>
</evidence>
<dbReference type="Proteomes" id="UP000187209">
    <property type="component" value="Unassembled WGS sequence"/>
</dbReference>
<dbReference type="PANTHER" id="PTHR13609">
    <property type="entry name" value="UBIQUITIN DOMAIN CONTAINING 1 PROTEIN-RELATED"/>
    <property type="match status" value="1"/>
</dbReference>
<dbReference type="SUPFAM" id="SSF54236">
    <property type="entry name" value="Ubiquitin-like"/>
    <property type="match status" value="1"/>
</dbReference>
<dbReference type="InterPro" id="IPR000626">
    <property type="entry name" value="Ubiquitin-like_dom"/>
</dbReference>
<proteinExistence type="predicted"/>
<evidence type="ECO:0000313" key="2">
    <source>
        <dbReference type="EMBL" id="OMJ76141.1"/>
    </source>
</evidence>
<dbReference type="Gene3D" id="1.20.225.20">
    <property type="entry name" value="Ub domain-containing protein, DC-UbP/UBTD2, N-terminal domain"/>
    <property type="match status" value="1"/>
</dbReference>
<sequence>MGNTCARDEGEDKHSVQHFKVGPDYTEMPEKLAGTGIKATASWKATITRAQLNQKREEFWRTRTDGNRRIWLAIKAAVEADAATALTIIQNNGLKMKKGNIALLEDAEGNTYSIPIFMINNPESFHKEKKIKSREIRNVEEMIKIKIRKSGKAEDDEFNILNTSKVGDLKKLYAEKLAINPDKIKLFFGGKEIKDNDSLAKNFIENEMVVQAFVRAV</sequence>
<gene>
    <name evidence="2" type="ORF">SteCoe_24546</name>
</gene>
<dbReference type="Gene3D" id="3.10.20.90">
    <property type="entry name" value="Phosphatidylinositol 3-kinase Catalytic Subunit, Chain A, domain 1"/>
    <property type="match status" value="1"/>
</dbReference>
<organism evidence="2 3">
    <name type="scientific">Stentor coeruleus</name>
    <dbReference type="NCBI Taxonomy" id="5963"/>
    <lineage>
        <taxon>Eukaryota</taxon>
        <taxon>Sar</taxon>
        <taxon>Alveolata</taxon>
        <taxon>Ciliophora</taxon>
        <taxon>Postciliodesmatophora</taxon>
        <taxon>Heterotrichea</taxon>
        <taxon>Heterotrichida</taxon>
        <taxon>Stentoridae</taxon>
        <taxon>Stentor</taxon>
    </lineage>
</organism>
<accession>A0A1R2BHC4</accession>
<dbReference type="InterPro" id="IPR032752">
    <property type="entry name" value="DC-UbP/UBTD2_N"/>
</dbReference>
<reference evidence="2 3" key="1">
    <citation type="submission" date="2016-11" db="EMBL/GenBank/DDBJ databases">
        <title>The macronuclear genome of Stentor coeruleus: a giant cell with tiny introns.</title>
        <authorList>
            <person name="Slabodnick M."/>
            <person name="Ruby J.G."/>
            <person name="Reiff S.B."/>
            <person name="Swart E.C."/>
            <person name="Gosai S."/>
            <person name="Prabakaran S."/>
            <person name="Witkowska E."/>
            <person name="Larue G.E."/>
            <person name="Fisher S."/>
            <person name="Freeman R.M."/>
            <person name="Gunawardena J."/>
            <person name="Chu W."/>
            <person name="Stover N.A."/>
            <person name="Gregory B.D."/>
            <person name="Nowacki M."/>
            <person name="Derisi J."/>
            <person name="Roy S.W."/>
            <person name="Marshall W.F."/>
            <person name="Sood P."/>
        </authorList>
    </citation>
    <scope>NUCLEOTIDE SEQUENCE [LARGE SCALE GENOMIC DNA]</scope>
    <source>
        <strain evidence="2">WM001</strain>
    </source>
</reference>
<comment type="caution">
    <text evidence="2">The sequence shown here is derived from an EMBL/GenBank/DDBJ whole genome shotgun (WGS) entry which is preliminary data.</text>
</comment>